<dbReference type="eggNOG" id="COG2929">
    <property type="taxonomic scope" value="Bacteria"/>
</dbReference>
<keyword evidence="2" id="KW-1185">Reference proteome</keyword>
<evidence type="ECO:0008006" key="3">
    <source>
        <dbReference type="Google" id="ProtNLM"/>
    </source>
</evidence>
<name>D6SMD8_9BACT</name>
<gene>
    <name evidence="1" type="ORF">Dthio_PD3287</name>
</gene>
<reference evidence="1" key="1">
    <citation type="submission" date="2010-05" db="EMBL/GenBank/DDBJ databases">
        <title>The draft genome of Desulfonatronospira thiodismutans ASO3-1.</title>
        <authorList>
            <consortium name="US DOE Joint Genome Institute (JGI-PGF)"/>
            <person name="Lucas S."/>
            <person name="Copeland A."/>
            <person name="Lapidus A."/>
            <person name="Cheng J.-F."/>
            <person name="Bruce D."/>
            <person name="Goodwin L."/>
            <person name="Pitluck S."/>
            <person name="Chertkov O."/>
            <person name="Brettin T."/>
            <person name="Detter J.C."/>
            <person name="Han C."/>
            <person name="Land M.L."/>
            <person name="Hauser L."/>
            <person name="Kyrpides N."/>
            <person name="Mikhailova N."/>
            <person name="Muyzer G."/>
            <person name="Woyke T."/>
        </authorList>
    </citation>
    <scope>NUCLEOTIDE SEQUENCE [LARGE SCALE GENOMIC DNA]</scope>
    <source>
        <strain evidence="1">ASO3-1</strain>
    </source>
</reference>
<organism evidence="1 2">
    <name type="scientific">Desulfonatronospira thiodismutans ASO3-1</name>
    <dbReference type="NCBI Taxonomy" id="555779"/>
    <lineage>
        <taxon>Bacteria</taxon>
        <taxon>Pseudomonadati</taxon>
        <taxon>Thermodesulfobacteriota</taxon>
        <taxon>Desulfovibrionia</taxon>
        <taxon>Desulfovibrionales</taxon>
        <taxon>Desulfonatronovibrionaceae</taxon>
        <taxon>Desulfonatronospira</taxon>
    </lineage>
</organism>
<proteinExistence type="predicted"/>
<sequence length="100" mass="12009">MYYMLEKVTGFDWDEGNFDKNLIKHDVQNWECEQVFFNKPLIILDDHRHSLVEKRLAAFGKTDGGRLLTMIFTIRKSLIRVISARDMNKKERIYYHEKAQ</sequence>
<dbReference type="EMBL" id="ACJN02000001">
    <property type="protein sequence ID" value="EFI35849.1"/>
    <property type="molecule type" value="Genomic_DNA"/>
</dbReference>
<dbReference type="AlphaFoldDB" id="D6SMD8"/>
<evidence type="ECO:0000313" key="2">
    <source>
        <dbReference type="Proteomes" id="UP000005496"/>
    </source>
</evidence>
<evidence type="ECO:0000313" key="1">
    <source>
        <dbReference type="EMBL" id="EFI35849.1"/>
    </source>
</evidence>
<dbReference type="InterPro" id="IPR007460">
    <property type="entry name" value="BrnT_toxin"/>
</dbReference>
<comment type="caution">
    <text evidence="1">The sequence shown here is derived from an EMBL/GenBank/DDBJ whole genome shotgun (WGS) entry which is preliminary data.</text>
</comment>
<dbReference type="Gene3D" id="3.10.450.530">
    <property type="entry name" value="Ribonuclease toxin, BrnT, of type II toxin-antitoxin system"/>
    <property type="match status" value="1"/>
</dbReference>
<accession>D6SMD8</accession>
<dbReference type="InterPro" id="IPR038573">
    <property type="entry name" value="BrnT_sf"/>
</dbReference>
<dbReference type="Proteomes" id="UP000005496">
    <property type="component" value="Unassembled WGS sequence"/>
</dbReference>
<dbReference type="Pfam" id="PF04365">
    <property type="entry name" value="BrnT_toxin"/>
    <property type="match status" value="1"/>
</dbReference>
<dbReference type="RefSeq" id="WP_008868978.1">
    <property type="nucleotide sequence ID" value="NZ_ACJN02000001.1"/>
</dbReference>
<protein>
    <recommendedName>
        <fullName evidence="3">BrnT family toxin</fullName>
    </recommendedName>
</protein>